<comment type="caution">
    <text evidence="1">The sequence shown here is derived from an EMBL/GenBank/DDBJ whole genome shotgun (WGS) entry which is preliminary data.</text>
</comment>
<keyword evidence="2" id="KW-1185">Reference proteome</keyword>
<evidence type="ECO:0000313" key="1">
    <source>
        <dbReference type="EMBL" id="CAK0838496.1"/>
    </source>
</evidence>
<protein>
    <submittedName>
        <fullName evidence="1">Uncharacterized protein</fullName>
    </submittedName>
</protein>
<name>A0ABN9T1R3_9DINO</name>
<accession>A0ABN9T1R3</accession>
<evidence type="ECO:0000313" key="2">
    <source>
        <dbReference type="Proteomes" id="UP001189429"/>
    </source>
</evidence>
<reference evidence="1" key="1">
    <citation type="submission" date="2023-10" db="EMBL/GenBank/DDBJ databases">
        <authorList>
            <person name="Chen Y."/>
            <person name="Shah S."/>
            <person name="Dougan E. K."/>
            <person name="Thang M."/>
            <person name="Chan C."/>
        </authorList>
    </citation>
    <scope>NUCLEOTIDE SEQUENCE [LARGE SCALE GENOMIC DNA]</scope>
</reference>
<sequence length="145" mass="15176">MLVIEEDHAANAGADQAVDLEVKFAAIPAESGVAEVQRLQEQPGCGIAGAKCVASIPVLGKRTYQESLRVALCRDGAVSTLAIQVAGTLKIGFPVGDFLTETLHLFTQAGDAAPVCLQSWGMAQPGAQQRKALDGMRGKQLEYPG</sequence>
<dbReference type="Proteomes" id="UP001189429">
    <property type="component" value="Unassembled WGS sequence"/>
</dbReference>
<organism evidence="1 2">
    <name type="scientific">Prorocentrum cordatum</name>
    <dbReference type="NCBI Taxonomy" id="2364126"/>
    <lineage>
        <taxon>Eukaryota</taxon>
        <taxon>Sar</taxon>
        <taxon>Alveolata</taxon>
        <taxon>Dinophyceae</taxon>
        <taxon>Prorocentrales</taxon>
        <taxon>Prorocentraceae</taxon>
        <taxon>Prorocentrum</taxon>
    </lineage>
</organism>
<proteinExistence type="predicted"/>
<dbReference type="EMBL" id="CAUYUJ010014229">
    <property type="protein sequence ID" value="CAK0838496.1"/>
    <property type="molecule type" value="Genomic_DNA"/>
</dbReference>
<gene>
    <name evidence="1" type="ORF">PCOR1329_LOCUS34439</name>
</gene>
<feature type="non-terminal residue" evidence="1">
    <location>
        <position position="145"/>
    </location>
</feature>